<evidence type="ECO:0000313" key="10">
    <source>
        <dbReference type="Proteomes" id="UP000018372"/>
    </source>
</evidence>
<keyword evidence="6" id="KW-0472">Membrane</keyword>
<protein>
    <recommendedName>
        <fullName evidence="11">Hemin receptor</fullName>
    </recommendedName>
</protein>
<evidence type="ECO:0000256" key="2">
    <source>
        <dbReference type="ARBA" id="ARBA00008163"/>
    </source>
</evidence>
<evidence type="ECO:0000256" key="1">
    <source>
        <dbReference type="ARBA" id="ARBA00004571"/>
    </source>
</evidence>
<dbReference type="EMBL" id="CBAT010000035">
    <property type="protein sequence ID" value="CCZ86438.1"/>
    <property type="molecule type" value="Genomic_DNA"/>
</dbReference>
<reference evidence="9" key="1">
    <citation type="submission" date="2012-11" db="EMBL/GenBank/DDBJ databases">
        <title>Dependencies among metagenomic species, viruses, plasmids and units of genetic variation.</title>
        <authorList>
            <person name="Nielsen H.B."/>
            <person name="Almeida M."/>
            <person name="Juncker A.S."/>
            <person name="Rasmussen S."/>
            <person name="Li J."/>
            <person name="Sunagawa S."/>
            <person name="Plichta D."/>
            <person name="Gautier L."/>
            <person name="Le Chatelier E."/>
            <person name="Peletier E."/>
            <person name="Bonde I."/>
            <person name="Nielsen T."/>
            <person name="Manichanh C."/>
            <person name="Arumugam M."/>
            <person name="Batto J."/>
            <person name="Santos M.B.Q.D."/>
            <person name="Blom N."/>
            <person name="Borruel N."/>
            <person name="Burgdorf K.S."/>
            <person name="Boumezbeur F."/>
            <person name="Casellas F."/>
            <person name="Dore J."/>
            <person name="Guarner F."/>
            <person name="Hansen T."/>
            <person name="Hildebrand F."/>
            <person name="Kaas R.S."/>
            <person name="Kennedy S."/>
            <person name="Kristiansen K."/>
            <person name="Kultima J.R."/>
            <person name="Leonard P."/>
            <person name="Levenez F."/>
            <person name="Lund O."/>
            <person name="Moumen B."/>
            <person name="Le Paslier D."/>
            <person name="Pons N."/>
            <person name="Pedersen O."/>
            <person name="Prifti E."/>
            <person name="Qin J."/>
            <person name="Raes J."/>
            <person name="Tap J."/>
            <person name="Tims S."/>
            <person name="Ussery D.W."/>
            <person name="Yamada T."/>
            <person name="MetaHit consortium"/>
            <person name="Renault P."/>
            <person name="Sicheritz-Ponten T."/>
            <person name="Bork P."/>
            <person name="Wang J."/>
            <person name="Brunak S."/>
            <person name="Ehrlich S.D."/>
        </authorList>
    </citation>
    <scope>NUCLEOTIDE SEQUENCE [LARGE SCALE GENOMIC DNA]</scope>
</reference>
<dbReference type="GO" id="GO:0015483">
    <property type="term" value="F:long-chain fatty acid transporting porin activity"/>
    <property type="evidence" value="ECO:0007669"/>
    <property type="project" value="TreeGrafter"/>
</dbReference>
<evidence type="ECO:0000256" key="3">
    <source>
        <dbReference type="ARBA" id="ARBA00022452"/>
    </source>
</evidence>
<comment type="caution">
    <text evidence="9">The sequence shown here is derived from an EMBL/GenBank/DDBJ whole genome shotgun (WGS) entry which is preliminary data.</text>
</comment>
<dbReference type="AlphaFoldDB" id="R5V784"/>
<dbReference type="InterPro" id="IPR005017">
    <property type="entry name" value="OMPP1/FadL/TodX"/>
</dbReference>
<name>R5V784_9BACT</name>
<evidence type="ECO:0000313" key="9">
    <source>
        <dbReference type="EMBL" id="CCZ86438.1"/>
    </source>
</evidence>
<feature type="signal peptide" evidence="8">
    <location>
        <begin position="1"/>
        <end position="20"/>
    </location>
</feature>
<keyword evidence="7" id="KW-0998">Cell outer membrane</keyword>
<sequence length="555" mass="62449">MKTRIIALAVTAACASAAVAQSQYEALQFMGNELNGTARFVGMGGAMSSLGADLSTMSTNPAGIGMYRSHDVAVSFGFNNTRTNADFAGSTTKENRTRASFDQIGFVWSTKIGNKTDLRYLNFGFNYHKRANFNRQFYAKGNLNGASMTYQMAKMIGSVASTWDDLITLWNAGIKGVDNRNPYIHEDFYSVPYLGMMGARTNLVYGGRDSEGEFFTSWNGETGEYYSREEGGINQYDFNLSFNVRDRFYFGMTLGLYDINYNLYSSYGELLNRPMPGSGSDYCDPMPELMESEVIPNLADFTLGNWYKAEGTGVDLKLGMIIRPFEYSPFRFGFAVHTPIWYNITDRYTASLTSNFGYDNGSEYVGVASVTESLSDYFPDMDYVWDYCLTTPWRFNVSAGTIVGGIMALDAEYEFEKYSSAKLKDREGYELNATSSISETLKGVHTFRAGMETKLTDAFSLRVGYNYQSSPIVEDAFRNIEATDNTRTVASYMNPKSRQAVTFGLGYRGRLFYADVAYKYDFYKSDFYMFDDVALQATKVTNERHQLLFTLGVHF</sequence>
<gene>
    <name evidence="9" type="ORF">BN536_00068</name>
</gene>
<feature type="chain" id="PRO_5004406806" description="Hemin receptor" evidence="8">
    <location>
        <begin position="21"/>
        <end position="555"/>
    </location>
</feature>
<dbReference type="GO" id="GO:0009279">
    <property type="term" value="C:cell outer membrane"/>
    <property type="evidence" value="ECO:0007669"/>
    <property type="project" value="UniProtKB-SubCell"/>
</dbReference>
<dbReference type="PANTHER" id="PTHR35093">
    <property type="entry name" value="OUTER MEMBRANE PROTEIN NMB0088-RELATED"/>
    <property type="match status" value="1"/>
</dbReference>
<dbReference type="Gene3D" id="2.40.160.60">
    <property type="entry name" value="Outer membrane protein transport protein (OMPP1/FadL/TodX)"/>
    <property type="match status" value="1"/>
</dbReference>
<accession>R5V784</accession>
<evidence type="ECO:0000256" key="6">
    <source>
        <dbReference type="ARBA" id="ARBA00023136"/>
    </source>
</evidence>
<evidence type="ECO:0000256" key="8">
    <source>
        <dbReference type="SAM" id="SignalP"/>
    </source>
</evidence>
<comment type="similarity">
    <text evidence="2">Belongs to the OmpP1/FadL family.</text>
</comment>
<organism evidence="9 10">
    <name type="scientific">Phocaeicola plebeius CAG:211</name>
    <dbReference type="NCBI Taxonomy" id="1263052"/>
    <lineage>
        <taxon>Bacteria</taxon>
        <taxon>Pseudomonadati</taxon>
        <taxon>Bacteroidota</taxon>
        <taxon>Bacteroidia</taxon>
        <taxon>Bacteroidales</taxon>
        <taxon>Bacteroidaceae</taxon>
        <taxon>Phocaeicola</taxon>
    </lineage>
</organism>
<dbReference type="SUPFAM" id="SSF56935">
    <property type="entry name" value="Porins"/>
    <property type="match status" value="1"/>
</dbReference>
<keyword evidence="3" id="KW-1134">Transmembrane beta strand</keyword>
<keyword evidence="4" id="KW-0812">Transmembrane</keyword>
<keyword evidence="5 8" id="KW-0732">Signal</keyword>
<evidence type="ECO:0008006" key="11">
    <source>
        <dbReference type="Google" id="ProtNLM"/>
    </source>
</evidence>
<proteinExistence type="inferred from homology"/>
<dbReference type="RefSeq" id="WP_022052444.1">
    <property type="nucleotide sequence ID" value="NZ_HF998034.1"/>
</dbReference>
<evidence type="ECO:0000256" key="5">
    <source>
        <dbReference type="ARBA" id="ARBA00022729"/>
    </source>
</evidence>
<evidence type="ECO:0000256" key="4">
    <source>
        <dbReference type="ARBA" id="ARBA00022692"/>
    </source>
</evidence>
<dbReference type="PANTHER" id="PTHR35093:SF8">
    <property type="entry name" value="OUTER MEMBRANE PROTEIN NMB0088-RELATED"/>
    <property type="match status" value="1"/>
</dbReference>
<comment type="subcellular location">
    <subcellularLocation>
        <location evidence="1">Cell outer membrane</location>
        <topology evidence="1">Multi-pass membrane protein</topology>
    </subcellularLocation>
</comment>
<dbReference type="Proteomes" id="UP000018372">
    <property type="component" value="Unassembled WGS sequence"/>
</dbReference>
<evidence type="ECO:0000256" key="7">
    <source>
        <dbReference type="ARBA" id="ARBA00023237"/>
    </source>
</evidence>